<name>A0A146FYE7_ASPKA</name>
<reference evidence="3" key="2">
    <citation type="submission" date="2016-02" db="EMBL/GenBank/DDBJ databases">
        <title>Genome sequencing of Aspergillus luchuensis NBRC 4314.</title>
        <authorList>
            <person name="Yamada O."/>
        </authorList>
    </citation>
    <scope>NUCLEOTIDE SEQUENCE [LARGE SCALE GENOMIC DNA]</scope>
    <source>
        <strain evidence="3">RIB 2604</strain>
    </source>
</reference>
<dbReference type="Proteomes" id="UP000075230">
    <property type="component" value="Unassembled WGS sequence"/>
</dbReference>
<proteinExistence type="predicted"/>
<sequence length="87" mass="10073">MPKFRDLSEKPLYPALGRDDDDKRVDGWTRLYQVREAARVSWKSAMAAWIAGAKRSEISRQRSLRRPLSGERRSSFDERLTSTKGMS</sequence>
<gene>
    <name evidence="2" type="ORF">RIB2604_03600130</name>
</gene>
<reference evidence="2 3" key="1">
    <citation type="journal article" date="2016" name="DNA Res.">
        <title>Genome sequence of Aspergillus luchuensis NBRC 4314.</title>
        <authorList>
            <person name="Yamada O."/>
            <person name="Machida M."/>
            <person name="Hosoyama A."/>
            <person name="Goto M."/>
            <person name="Takahashi T."/>
            <person name="Futagami T."/>
            <person name="Yamagata Y."/>
            <person name="Takeuchi M."/>
            <person name="Kobayashi T."/>
            <person name="Koike H."/>
            <person name="Abe K."/>
            <person name="Asai K."/>
            <person name="Arita M."/>
            <person name="Fujita N."/>
            <person name="Fukuda K."/>
            <person name="Higa K."/>
            <person name="Horikawa H."/>
            <person name="Ishikawa T."/>
            <person name="Jinno K."/>
            <person name="Kato Y."/>
            <person name="Kirimura K."/>
            <person name="Mizutani O."/>
            <person name="Nakasone K."/>
            <person name="Sano M."/>
            <person name="Shiraishi Y."/>
            <person name="Tsukahara M."/>
            <person name="Gomi K."/>
        </authorList>
    </citation>
    <scope>NUCLEOTIDE SEQUENCE [LARGE SCALE GENOMIC DNA]</scope>
    <source>
        <strain evidence="2 3">RIB 2604</strain>
    </source>
</reference>
<accession>A0A146FYE7</accession>
<feature type="region of interest" description="Disordered" evidence="1">
    <location>
        <begin position="60"/>
        <end position="87"/>
    </location>
</feature>
<comment type="caution">
    <text evidence="2">The sequence shown here is derived from an EMBL/GenBank/DDBJ whole genome shotgun (WGS) entry which is preliminary data.</text>
</comment>
<evidence type="ECO:0000313" key="2">
    <source>
        <dbReference type="EMBL" id="GAT30674.1"/>
    </source>
</evidence>
<dbReference type="EMBL" id="BCWF01000035">
    <property type="protein sequence ID" value="GAT30674.1"/>
    <property type="molecule type" value="Genomic_DNA"/>
</dbReference>
<feature type="compositionally biased region" description="Basic and acidic residues" evidence="1">
    <location>
        <begin position="68"/>
        <end position="81"/>
    </location>
</feature>
<evidence type="ECO:0000256" key="1">
    <source>
        <dbReference type="SAM" id="MobiDB-lite"/>
    </source>
</evidence>
<organism evidence="2 3">
    <name type="scientific">Aspergillus kawachii</name>
    <name type="common">White koji mold</name>
    <name type="synonym">Aspergillus awamori var. kawachi</name>
    <dbReference type="NCBI Taxonomy" id="1069201"/>
    <lineage>
        <taxon>Eukaryota</taxon>
        <taxon>Fungi</taxon>
        <taxon>Dikarya</taxon>
        <taxon>Ascomycota</taxon>
        <taxon>Pezizomycotina</taxon>
        <taxon>Eurotiomycetes</taxon>
        <taxon>Eurotiomycetidae</taxon>
        <taxon>Eurotiales</taxon>
        <taxon>Aspergillaceae</taxon>
        <taxon>Aspergillus</taxon>
        <taxon>Aspergillus subgen. Circumdati</taxon>
    </lineage>
</organism>
<evidence type="ECO:0000313" key="3">
    <source>
        <dbReference type="Proteomes" id="UP000075230"/>
    </source>
</evidence>
<dbReference type="AlphaFoldDB" id="A0A146FYE7"/>
<protein>
    <submittedName>
        <fullName evidence="2">Short-chain dehydrogenase/reductase</fullName>
    </submittedName>
</protein>
<feature type="region of interest" description="Disordered" evidence="1">
    <location>
        <begin position="1"/>
        <end position="21"/>
    </location>
</feature>